<gene>
    <name evidence="1" type="ORF">QO034_14340</name>
</gene>
<name>A0ABT7FGP4_9RHOB</name>
<comment type="caution">
    <text evidence="1">The sequence shown here is derived from an EMBL/GenBank/DDBJ whole genome shotgun (WGS) entry which is preliminary data.</text>
</comment>
<dbReference type="EMBL" id="JASNJE010000018">
    <property type="protein sequence ID" value="MDK3074287.1"/>
    <property type="molecule type" value="Genomic_DNA"/>
</dbReference>
<accession>A0ABT7FGP4</accession>
<dbReference type="Proteomes" id="UP001227126">
    <property type="component" value="Unassembled WGS sequence"/>
</dbReference>
<dbReference type="RefSeq" id="WP_284486220.1">
    <property type="nucleotide sequence ID" value="NZ_JASNJE010000018.1"/>
</dbReference>
<protein>
    <submittedName>
        <fullName evidence="1">Uncharacterized protein</fullName>
    </submittedName>
</protein>
<proteinExistence type="predicted"/>
<organism evidence="1 2">
    <name type="scientific">Sedimentitalea xiamensis</name>
    <dbReference type="NCBI Taxonomy" id="3050037"/>
    <lineage>
        <taxon>Bacteria</taxon>
        <taxon>Pseudomonadati</taxon>
        <taxon>Pseudomonadota</taxon>
        <taxon>Alphaproteobacteria</taxon>
        <taxon>Rhodobacterales</taxon>
        <taxon>Paracoccaceae</taxon>
        <taxon>Sedimentitalea</taxon>
    </lineage>
</organism>
<evidence type="ECO:0000313" key="2">
    <source>
        <dbReference type="Proteomes" id="UP001227126"/>
    </source>
</evidence>
<keyword evidence="2" id="KW-1185">Reference proteome</keyword>
<sequence>MNIGFRCELHDLTLFSITVDALVRHEGIESDTKCKSATLSLPCLIGKNYLNLKPLGHTGKNMFGVVLWSDQQDQKAVIWCEDHGDLAFYRRADQSGFVSFDAGDWVEFDLTMERHLRFAHNPKLVEECIFPDLTEAMETSMATEIRSPVHDNPSPETARIIPFSLGQTKRGAQPFQAAKNSA</sequence>
<evidence type="ECO:0000313" key="1">
    <source>
        <dbReference type="EMBL" id="MDK3074287.1"/>
    </source>
</evidence>
<reference evidence="1 2" key="1">
    <citation type="submission" date="2023-05" db="EMBL/GenBank/DDBJ databases">
        <title>Sedimentitalea sp. nov. JM2-8.</title>
        <authorList>
            <person name="Huang J."/>
        </authorList>
    </citation>
    <scope>NUCLEOTIDE SEQUENCE [LARGE SCALE GENOMIC DNA]</scope>
    <source>
        <strain evidence="1 2">JM2-8</strain>
    </source>
</reference>